<accession>A0AAE3MF44</accession>
<organism evidence="2 3">
    <name type="scientific">Plebeiibacterium marinum</name>
    <dbReference type="NCBI Taxonomy" id="2992111"/>
    <lineage>
        <taxon>Bacteria</taxon>
        <taxon>Pseudomonadati</taxon>
        <taxon>Bacteroidota</taxon>
        <taxon>Bacteroidia</taxon>
        <taxon>Marinilabiliales</taxon>
        <taxon>Marinilabiliaceae</taxon>
        <taxon>Plebeiibacterium</taxon>
    </lineage>
</organism>
<dbReference type="SUPFAM" id="SSF55620">
    <property type="entry name" value="Tetrahydrobiopterin biosynthesis enzymes-like"/>
    <property type="match status" value="1"/>
</dbReference>
<dbReference type="InterPro" id="IPR043133">
    <property type="entry name" value="GTP-CH-I_C/QueF"/>
</dbReference>
<reference evidence="2" key="1">
    <citation type="submission" date="2022-10" db="EMBL/GenBank/DDBJ databases">
        <authorList>
            <person name="Yu W.X."/>
        </authorList>
    </citation>
    <scope>NUCLEOTIDE SEQUENCE</scope>
    <source>
        <strain evidence="2">D04</strain>
    </source>
</reference>
<dbReference type="RefSeq" id="WP_301199294.1">
    <property type="nucleotide sequence ID" value="NZ_JAPDPI010000017.1"/>
</dbReference>
<sequence length="292" mass="33406">MNPIEGKVLGKQISHPREYAPEILVAVPRYLNREQYHIKDDNLPFVGMDAWHAYELGFLTQKGLPVTGVLKVVYSCCSECLVESKSLKLYLNSFNMGGYGQNREEGIEIVLETIKNDLSGLLKTNISLSFHSEYNLGKYDFNDYQLLEALPDADKVSFDIYNEEESLLTGIATESVAEIKVSTHLLRSNCKITHQPDWGSAFIHIKSKYDIDKISLLKYLVSIRDENHFHEEICEMVYKRLLDKFDPEILMVSCLYTRRGGIDICPVRANKKECLPDNIIQSKILTSPSFRQ</sequence>
<dbReference type="InterPro" id="IPR029139">
    <property type="entry name" value="QueF_N"/>
</dbReference>
<gene>
    <name evidence="2" type="ORF">OM074_09800</name>
</gene>
<evidence type="ECO:0000259" key="1">
    <source>
        <dbReference type="Pfam" id="PF14819"/>
    </source>
</evidence>
<dbReference type="EMBL" id="JAPDPI010000017">
    <property type="protein sequence ID" value="MCW3805922.1"/>
    <property type="molecule type" value="Genomic_DNA"/>
</dbReference>
<comment type="caution">
    <text evidence="2">The sequence shown here is derived from an EMBL/GenBank/DDBJ whole genome shotgun (WGS) entry which is preliminary data.</text>
</comment>
<evidence type="ECO:0000313" key="3">
    <source>
        <dbReference type="Proteomes" id="UP001207408"/>
    </source>
</evidence>
<dbReference type="Pfam" id="PF14819">
    <property type="entry name" value="QueF_N"/>
    <property type="match status" value="1"/>
</dbReference>
<dbReference type="Pfam" id="PF14489">
    <property type="entry name" value="QueF"/>
    <property type="match status" value="1"/>
</dbReference>
<name>A0AAE3MF44_9BACT</name>
<dbReference type="AlphaFoldDB" id="A0AAE3MF44"/>
<dbReference type="InterPro" id="IPR050084">
    <property type="entry name" value="NADPH_dep_7-cyano-7-deazaG_red"/>
</dbReference>
<evidence type="ECO:0000313" key="2">
    <source>
        <dbReference type="EMBL" id="MCW3805922.1"/>
    </source>
</evidence>
<feature type="domain" description="NADPH-dependent 7-cyano-7-deazaguanine reductase N-terminal" evidence="1">
    <location>
        <begin position="17"/>
        <end position="128"/>
    </location>
</feature>
<dbReference type="PANTHER" id="PTHR34354:SF1">
    <property type="entry name" value="NADPH-DEPENDENT 7-CYANO-7-DEAZAGUANINE REDUCTASE"/>
    <property type="match status" value="1"/>
</dbReference>
<dbReference type="InterPro" id="IPR029500">
    <property type="entry name" value="QueF"/>
</dbReference>
<dbReference type="GO" id="GO:0008616">
    <property type="term" value="P:tRNA queuosine(34) biosynthetic process"/>
    <property type="evidence" value="ECO:0007669"/>
    <property type="project" value="InterPro"/>
</dbReference>
<proteinExistence type="predicted"/>
<protein>
    <submittedName>
        <fullName evidence="2">NADPH-dependent 7-cyano-7-deazaguanine reductase QueF</fullName>
    </submittedName>
</protein>
<dbReference type="PANTHER" id="PTHR34354">
    <property type="entry name" value="NADPH-DEPENDENT 7-CYANO-7-DEAZAGUANINE REDUCTASE"/>
    <property type="match status" value="1"/>
</dbReference>
<dbReference type="Proteomes" id="UP001207408">
    <property type="component" value="Unassembled WGS sequence"/>
</dbReference>
<dbReference type="GO" id="GO:0033739">
    <property type="term" value="F:preQ1 synthase activity"/>
    <property type="evidence" value="ECO:0007669"/>
    <property type="project" value="InterPro"/>
</dbReference>
<keyword evidence="3" id="KW-1185">Reference proteome</keyword>
<dbReference type="Gene3D" id="3.30.1130.10">
    <property type="match status" value="2"/>
</dbReference>